<dbReference type="PANTHER" id="PTHR34701:SF1">
    <property type="entry name" value="TRANSCRIPTIONAL REGULATOR MRAZ"/>
    <property type="match status" value="1"/>
</dbReference>
<dbReference type="InterPro" id="IPR037914">
    <property type="entry name" value="SpoVT-AbrB_sf"/>
</dbReference>
<dbReference type="Gene3D" id="3.40.1550.20">
    <property type="entry name" value="Transcriptional regulator MraZ domain"/>
    <property type="match status" value="1"/>
</dbReference>
<sequence>MFRGIYEISLDAKGRLSVPSKLRTILEEESDGQVVLTADLDKNLLIYLLSDWQKASAKLEKLSSIETRARNIKRLYLGHACDCELDTTGRILIPPMLRKFAGLDKKVVLTGMGNKLELWDQQRWDSQNTLAMEMLSAEDFDFGQSLEELSI</sequence>
<keyword evidence="9" id="KW-0132">Cell division</keyword>
<dbReference type="InterPro" id="IPR007159">
    <property type="entry name" value="SpoVT-AbrB_dom"/>
</dbReference>
<dbReference type="RefSeq" id="WP_072576942.1">
    <property type="nucleotide sequence ID" value="NZ_LWHB01000119.1"/>
</dbReference>
<dbReference type="InterPro" id="IPR038619">
    <property type="entry name" value="MraZ_sf"/>
</dbReference>
<dbReference type="InterPro" id="IPR035642">
    <property type="entry name" value="MraZ_N"/>
</dbReference>
<dbReference type="PANTHER" id="PTHR34701">
    <property type="entry name" value="TRANSCRIPTIONAL REGULATOR MRAZ"/>
    <property type="match status" value="1"/>
</dbReference>
<evidence type="ECO:0000256" key="7">
    <source>
        <dbReference type="HAMAP-Rule" id="MF_01008"/>
    </source>
</evidence>
<keyword evidence="6 7" id="KW-0804">Transcription</keyword>
<feature type="domain" description="SpoVT-AbrB" evidence="8">
    <location>
        <begin position="80"/>
        <end position="123"/>
    </location>
</feature>
<comment type="subunit">
    <text evidence="7">Forms oligomers.</text>
</comment>
<dbReference type="HAMAP" id="MF_01008">
    <property type="entry name" value="MraZ"/>
    <property type="match status" value="1"/>
</dbReference>
<dbReference type="InterPro" id="IPR003444">
    <property type="entry name" value="MraZ"/>
</dbReference>
<evidence type="ECO:0000256" key="3">
    <source>
        <dbReference type="ARBA" id="ARBA00022737"/>
    </source>
</evidence>
<comment type="similarity">
    <text evidence="7">Belongs to the MraZ family.</text>
</comment>
<evidence type="ECO:0000256" key="1">
    <source>
        <dbReference type="ARBA" id="ARBA00013860"/>
    </source>
</evidence>
<dbReference type="CDD" id="cd16320">
    <property type="entry name" value="MraZ_N"/>
    <property type="match status" value="1"/>
</dbReference>
<dbReference type="GO" id="GO:0000976">
    <property type="term" value="F:transcription cis-regulatory region binding"/>
    <property type="evidence" value="ECO:0007669"/>
    <property type="project" value="TreeGrafter"/>
</dbReference>
<keyword evidence="2 7" id="KW-0963">Cytoplasm</keyword>
<protein>
    <recommendedName>
        <fullName evidence="1 7">Transcriptional regulator MraZ</fullName>
    </recommendedName>
</protein>
<dbReference type="InterPro" id="IPR020603">
    <property type="entry name" value="MraZ_dom"/>
</dbReference>
<evidence type="ECO:0000259" key="8">
    <source>
        <dbReference type="PROSITE" id="PS51740"/>
    </source>
</evidence>
<evidence type="ECO:0000313" key="10">
    <source>
        <dbReference type="Proteomes" id="UP000254601"/>
    </source>
</evidence>
<dbReference type="EMBL" id="UHIC01000001">
    <property type="protein sequence ID" value="SUO97244.1"/>
    <property type="molecule type" value="Genomic_DNA"/>
</dbReference>
<evidence type="ECO:0000256" key="6">
    <source>
        <dbReference type="ARBA" id="ARBA00023163"/>
    </source>
</evidence>
<evidence type="ECO:0000256" key="4">
    <source>
        <dbReference type="ARBA" id="ARBA00023015"/>
    </source>
</evidence>
<comment type="subcellular location">
    <subcellularLocation>
        <location evidence="7">Cytoplasm</location>
        <location evidence="7">Nucleoid</location>
    </subcellularLocation>
</comment>
<evidence type="ECO:0000256" key="2">
    <source>
        <dbReference type="ARBA" id="ARBA00022490"/>
    </source>
</evidence>
<dbReference type="SUPFAM" id="SSF89447">
    <property type="entry name" value="AbrB/MazE/MraZ-like"/>
    <property type="match status" value="1"/>
</dbReference>
<evidence type="ECO:0000313" key="9">
    <source>
        <dbReference type="EMBL" id="SUO97244.1"/>
    </source>
</evidence>
<keyword evidence="5 7" id="KW-0238">DNA-binding</keyword>
<dbReference type="Pfam" id="PF02381">
    <property type="entry name" value="MraZ"/>
    <property type="match status" value="2"/>
</dbReference>
<dbReference type="PROSITE" id="PS51740">
    <property type="entry name" value="SPOVT_ABRB"/>
    <property type="match status" value="2"/>
</dbReference>
<accession>A0A380MYE5</accession>
<dbReference type="AlphaFoldDB" id="A0A380MYE5"/>
<evidence type="ECO:0000256" key="5">
    <source>
        <dbReference type="ARBA" id="ARBA00023125"/>
    </source>
</evidence>
<gene>
    <name evidence="7 9" type="primary">mraZ</name>
    <name evidence="9" type="ORF">NCTC13337_02299</name>
</gene>
<dbReference type="GO" id="GO:0005737">
    <property type="term" value="C:cytoplasm"/>
    <property type="evidence" value="ECO:0007669"/>
    <property type="project" value="UniProtKB-UniRule"/>
</dbReference>
<keyword evidence="3" id="KW-0677">Repeat</keyword>
<feature type="domain" description="SpoVT-AbrB" evidence="8">
    <location>
        <begin position="5"/>
        <end position="51"/>
    </location>
</feature>
<dbReference type="InterPro" id="IPR035644">
    <property type="entry name" value="MraZ_C"/>
</dbReference>
<keyword evidence="9" id="KW-0131">Cell cycle</keyword>
<proteinExistence type="inferred from homology"/>
<dbReference type="GO" id="GO:0003700">
    <property type="term" value="F:DNA-binding transcription factor activity"/>
    <property type="evidence" value="ECO:0007669"/>
    <property type="project" value="UniProtKB-UniRule"/>
</dbReference>
<keyword evidence="4 7" id="KW-0805">Transcription regulation</keyword>
<keyword evidence="10" id="KW-1185">Reference proteome</keyword>
<name>A0A380MYE5_9GAMM</name>
<dbReference type="GO" id="GO:0009295">
    <property type="term" value="C:nucleoid"/>
    <property type="evidence" value="ECO:0007669"/>
    <property type="project" value="UniProtKB-SubCell"/>
</dbReference>
<dbReference type="CDD" id="cd16321">
    <property type="entry name" value="MraZ_C"/>
    <property type="match status" value="1"/>
</dbReference>
<dbReference type="GO" id="GO:0051301">
    <property type="term" value="P:cell division"/>
    <property type="evidence" value="ECO:0007669"/>
    <property type="project" value="UniProtKB-KW"/>
</dbReference>
<reference evidence="9 10" key="1">
    <citation type="submission" date="2018-06" db="EMBL/GenBank/DDBJ databases">
        <authorList>
            <consortium name="Pathogen Informatics"/>
            <person name="Doyle S."/>
        </authorList>
    </citation>
    <scope>NUCLEOTIDE SEQUENCE [LARGE SCALE GENOMIC DNA]</scope>
    <source>
        <strain evidence="9 10">NCTC13337</strain>
    </source>
</reference>
<dbReference type="OrthoDB" id="9807753at2"/>
<dbReference type="Proteomes" id="UP000254601">
    <property type="component" value="Unassembled WGS sequence"/>
</dbReference>
<organism evidence="9 10">
    <name type="scientific">Suttonella ornithocola</name>
    <dbReference type="NCBI Taxonomy" id="279832"/>
    <lineage>
        <taxon>Bacteria</taxon>
        <taxon>Pseudomonadati</taxon>
        <taxon>Pseudomonadota</taxon>
        <taxon>Gammaproteobacteria</taxon>
        <taxon>Cardiobacteriales</taxon>
        <taxon>Cardiobacteriaceae</taxon>
        <taxon>Suttonella</taxon>
    </lineage>
</organism>
<dbReference type="NCBIfam" id="TIGR00242">
    <property type="entry name" value="division/cell wall cluster transcriptional repressor MraZ"/>
    <property type="match status" value="1"/>
</dbReference>
<dbReference type="GO" id="GO:2000143">
    <property type="term" value="P:negative regulation of DNA-templated transcription initiation"/>
    <property type="evidence" value="ECO:0007669"/>
    <property type="project" value="TreeGrafter"/>
</dbReference>